<name>A0ABR1CXD3_NECAM</name>
<reference evidence="1 2" key="1">
    <citation type="submission" date="2023-08" db="EMBL/GenBank/DDBJ databases">
        <title>A Necator americanus chromosomal reference genome.</title>
        <authorList>
            <person name="Ilik V."/>
            <person name="Petrzelkova K.J."/>
            <person name="Pardy F."/>
            <person name="Fuh T."/>
            <person name="Niatou-Singa F.S."/>
            <person name="Gouil Q."/>
            <person name="Baker L."/>
            <person name="Ritchie M.E."/>
            <person name="Jex A.R."/>
            <person name="Gazzola D."/>
            <person name="Li H."/>
            <person name="Toshio Fujiwara R."/>
            <person name="Zhan B."/>
            <person name="Aroian R.V."/>
            <person name="Pafco B."/>
            <person name="Schwarz E.M."/>
        </authorList>
    </citation>
    <scope>NUCLEOTIDE SEQUENCE [LARGE SCALE GENOMIC DNA]</scope>
    <source>
        <strain evidence="1 2">Aroian</strain>
        <tissue evidence="1">Whole animal</tissue>
    </source>
</reference>
<protein>
    <submittedName>
        <fullName evidence="1">Uncharacterized protein</fullName>
    </submittedName>
</protein>
<comment type="caution">
    <text evidence="1">The sequence shown here is derived from an EMBL/GenBank/DDBJ whole genome shotgun (WGS) entry which is preliminary data.</text>
</comment>
<sequence length="81" mass="9325">MASNSQSEQYSKLIPRVVYEVFREAYEEFTEVQNPLSNISLLYSRRRRSRIGVTHCVFGEGKDSLPSPPSMTTYSEVYVVL</sequence>
<dbReference type="EMBL" id="JAVFWL010000003">
    <property type="protein sequence ID" value="KAK6742546.1"/>
    <property type="molecule type" value="Genomic_DNA"/>
</dbReference>
<proteinExistence type="predicted"/>
<evidence type="ECO:0000313" key="1">
    <source>
        <dbReference type="EMBL" id="KAK6742546.1"/>
    </source>
</evidence>
<gene>
    <name evidence="1" type="primary">Necator_chrIII.g10809</name>
    <name evidence="1" type="ORF">RB195_010044</name>
</gene>
<keyword evidence="2" id="KW-1185">Reference proteome</keyword>
<organism evidence="1 2">
    <name type="scientific">Necator americanus</name>
    <name type="common">Human hookworm</name>
    <dbReference type="NCBI Taxonomy" id="51031"/>
    <lineage>
        <taxon>Eukaryota</taxon>
        <taxon>Metazoa</taxon>
        <taxon>Ecdysozoa</taxon>
        <taxon>Nematoda</taxon>
        <taxon>Chromadorea</taxon>
        <taxon>Rhabditida</taxon>
        <taxon>Rhabditina</taxon>
        <taxon>Rhabditomorpha</taxon>
        <taxon>Strongyloidea</taxon>
        <taxon>Ancylostomatidae</taxon>
        <taxon>Bunostominae</taxon>
        <taxon>Necator</taxon>
    </lineage>
</organism>
<dbReference type="Proteomes" id="UP001303046">
    <property type="component" value="Unassembled WGS sequence"/>
</dbReference>
<accession>A0ABR1CXD3</accession>
<evidence type="ECO:0000313" key="2">
    <source>
        <dbReference type="Proteomes" id="UP001303046"/>
    </source>
</evidence>